<dbReference type="Proteomes" id="UP001320691">
    <property type="component" value="Unassembled WGS sequence"/>
</dbReference>
<dbReference type="RefSeq" id="WP_259262050.1">
    <property type="nucleotide sequence ID" value="NZ_JANUEK010000009.1"/>
</dbReference>
<evidence type="ECO:0000313" key="2">
    <source>
        <dbReference type="EMBL" id="MCS4281581.1"/>
    </source>
</evidence>
<feature type="domain" description="ABC-three component systems C-terminal" evidence="1">
    <location>
        <begin position="251"/>
        <end position="572"/>
    </location>
</feature>
<dbReference type="EMBL" id="JANUEK010000009">
    <property type="protein sequence ID" value="MCS4281581.1"/>
    <property type="molecule type" value="Genomic_DNA"/>
</dbReference>
<evidence type="ECO:0000313" key="3">
    <source>
        <dbReference type="Proteomes" id="UP001320691"/>
    </source>
</evidence>
<gene>
    <name evidence="2" type="ORF">M2412_003598</name>
</gene>
<dbReference type="InterPro" id="IPR046918">
    <property type="entry name" value="ABC-3C_CTD2"/>
</dbReference>
<name>A0AAW5PNT4_9GAMM</name>
<sequence length="598" mass="66080">MIESLVTVVPGAIEIGSEQGCIEHWDDIVALYPDGWYEHTQVKRQGAQFCSQPPVRPSPDANLSALDSAFLSLSQWSDADGDQSKFRRKFALCLFGPDVQIKRGLRVDHLLEIAGLCSHESTKWQQMSERHDGPTEAVFNWLNTWCGFRDWEHIHFVLSRVSISFALAENNLDAEIERMLARYFDDTGAARAALLTYMFDQESDVGAIQSRALLQHLSCFLRPEVASWTQYKKSNQISTWTVSGTHGLRDETAEAPIDVVTGLWDQGAKHKVLRLVAPHNSVDATKLALPHAVLRMAIHLKGGTQCLITGAEAWRNVAASALGDTLGNATSDVSDLPWLEFPEQSAVSMRTLTGPSESNAEAEALMQAMDDVLFEQLVERVNRVIESVRDPDLLSRLHELWEVWRKLLINNTAARREFFSGLLHPKTERLPHGSLLRVGPKALDLLTSAVVALLSVSISIGGEGSRWDEIKDCGGVLSIALKQWSGPIGSQNGKRSLDSDDLHEIIGSAPPSVVILSGVEAPASAVLDTNMAETPYDATSLIARRQPKILVTNYRLDRIIYRGTLDSVKEHFSREWRLQATAKEEAIANIESGTGCHA</sequence>
<accession>A0AAW5PNT4</accession>
<organism evidence="2 3">
    <name type="scientific">Stenotrophomonas rhizophila</name>
    <dbReference type="NCBI Taxonomy" id="216778"/>
    <lineage>
        <taxon>Bacteria</taxon>
        <taxon>Pseudomonadati</taxon>
        <taxon>Pseudomonadota</taxon>
        <taxon>Gammaproteobacteria</taxon>
        <taxon>Lysobacterales</taxon>
        <taxon>Lysobacteraceae</taxon>
        <taxon>Stenotrophomonas</taxon>
    </lineage>
</organism>
<protein>
    <recommendedName>
        <fullName evidence="1">ABC-three component systems C-terminal domain-containing protein</fullName>
    </recommendedName>
</protein>
<proteinExistence type="predicted"/>
<dbReference type="Pfam" id="PF20278">
    <property type="entry name" value="CTD2"/>
    <property type="match status" value="1"/>
</dbReference>
<comment type="caution">
    <text evidence="2">The sequence shown here is derived from an EMBL/GenBank/DDBJ whole genome shotgun (WGS) entry which is preliminary data.</text>
</comment>
<reference evidence="2" key="1">
    <citation type="submission" date="2022-08" db="EMBL/GenBank/DDBJ databases">
        <title>Genomic analyses of the natural microbiome of Caenorhabditis elegans.</title>
        <authorList>
            <person name="Samuel B."/>
        </authorList>
    </citation>
    <scope>NUCLEOTIDE SEQUENCE</scope>
    <source>
        <strain evidence="2">BIGb0277</strain>
    </source>
</reference>
<evidence type="ECO:0000259" key="1">
    <source>
        <dbReference type="Pfam" id="PF20278"/>
    </source>
</evidence>
<dbReference type="AlphaFoldDB" id="A0AAW5PNT4"/>